<dbReference type="EnsemblMetazoa" id="CJA31321.1">
    <property type="protein sequence ID" value="CJA31321.1"/>
    <property type="gene ID" value="WBGene00207168"/>
</dbReference>
<proteinExistence type="predicted"/>
<protein>
    <submittedName>
        <fullName evidence="1">Uncharacterized protein</fullName>
    </submittedName>
</protein>
<name>A0A8R1IH94_CAEJA</name>
<reference evidence="2" key="1">
    <citation type="submission" date="2010-08" db="EMBL/GenBank/DDBJ databases">
        <authorList>
            <consortium name="Caenorhabditis japonica Sequencing Consortium"/>
            <person name="Wilson R.K."/>
        </authorList>
    </citation>
    <scope>NUCLEOTIDE SEQUENCE [LARGE SCALE GENOMIC DNA]</scope>
    <source>
        <strain evidence="2">DF5081</strain>
    </source>
</reference>
<keyword evidence="2" id="KW-1185">Reference proteome</keyword>
<evidence type="ECO:0000313" key="2">
    <source>
        <dbReference type="Proteomes" id="UP000005237"/>
    </source>
</evidence>
<accession>A0A8R1IH94</accession>
<reference evidence="1" key="2">
    <citation type="submission" date="2022-06" db="UniProtKB">
        <authorList>
            <consortium name="EnsemblMetazoa"/>
        </authorList>
    </citation>
    <scope>IDENTIFICATION</scope>
    <source>
        <strain evidence="1">DF5081</strain>
    </source>
</reference>
<evidence type="ECO:0000313" key="1">
    <source>
        <dbReference type="EnsemblMetazoa" id="CJA31321.1"/>
    </source>
</evidence>
<dbReference type="AlphaFoldDB" id="A0A8R1IH94"/>
<sequence>MSLAYFRVCEDVTYPPKEFVNFPVRLDNVERLADGVVEPAWGSKTDPNCLKEYDPSVTEFTEEVSSKPIAGRMPKTHRCRHAIACLIVKPSGKSKGKRFACKAIEWDATPHF</sequence>
<dbReference type="Proteomes" id="UP000005237">
    <property type="component" value="Unassembled WGS sequence"/>
</dbReference>
<organism evidence="1 2">
    <name type="scientific">Caenorhabditis japonica</name>
    <dbReference type="NCBI Taxonomy" id="281687"/>
    <lineage>
        <taxon>Eukaryota</taxon>
        <taxon>Metazoa</taxon>
        <taxon>Ecdysozoa</taxon>
        <taxon>Nematoda</taxon>
        <taxon>Chromadorea</taxon>
        <taxon>Rhabditida</taxon>
        <taxon>Rhabditina</taxon>
        <taxon>Rhabditomorpha</taxon>
        <taxon>Rhabditoidea</taxon>
        <taxon>Rhabditidae</taxon>
        <taxon>Peloderinae</taxon>
        <taxon>Caenorhabditis</taxon>
    </lineage>
</organism>